<organism evidence="6 7">
    <name type="scientific">Thermomonas aquatica</name>
    <dbReference type="NCBI Taxonomy" id="2202149"/>
    <lineage>
        <taxon>Bacteria</taxon>
        <taxon>Pseudomonadati</taxon>
        <taxon>Pseudomonadota</taxon>
        <taxon>Gammaproteobacteria</taxon>
        <taxon>Lysobacterales</taxon>
        <taxon>Lysobacteraceae</taxon>
        <taxon>Thermomonas</taxon>
    </lineage>
</organism>
<dbReference type="InterPro" id="IPR018496">
    <property type="entry name" value="PsdUridine_synth_RsuA/RluB_CS"/>
</dbReference>
<dbReference type="InterPro" id="IPR050343">
    <property type="entry name" value="RsuA_PseudoU_synthase"/>
</dbReference>
<dbReference type="GO" id="GO:0001522">
    <property type="term" value="P:pseudouridine synthesis"/>
    <property type="evidence" value="ECO:0007669"/>
    <property type="project" value="InterPro"/>
</dbReference>
<keyword evidence="2" id="KW-0698">rRNA processing</keyword>
<gene>
    <name evidence="6" type="ORF">FHQ07_08685</name>
</gene>
<dbReference type="EMBL" id="CP040871">
    <property type="protein sequence ID" value="QDA57381.1"/>
    <property type="molecule type" value="Genomic_DNA"/>
</dbReference>
<keyword evidence="7" id="KW-1185">Reference proteome</keyword>
<proteinExistence type="inferred from homology"/>
<dbReference type="RefSeq" id="WP_139716432.1">
    <property type="nucleotide sequence ID" value="NZ_CP040871.1"/>
</dbReference>
<dbReference type="InterPro" id="IPR020094">
    <property type="entry name" value="TruA/RsuA/RluB/E/F_N"/>
</dbReference>
<evidence type="ECO:0000313" key="6">
    <source>
        <dbReference type="EMBL" id="QDA57381.1"/>
    </source>
</evidence>
<name>A0A5B7ZQD1_9GAMM</name>
<dbReference type="SUPFAM" id="SSF55120">
    <property type="entry name" value="Pseudouridine synthase"/>
    <property type="match status" value="1"/>
</dbReference>
<dbReference type="AlphaFoldDB" id="A0A5B7ZQD1"/>
<dbReference type="InterPro" id="IPR020103">
    <property type="entry name" value="PsdUridine_synth_cat_dom_sf"/>
</dbReference>
<dbReference type="GO" id="GO:0140098">
    <property type="term" value="F:catalytic activity, acting on RNA"/>
    <property type="evidence" value="ECO:0007669"/>
    <property type="project" value="UniProtKB-ARBA"/>
</dbReference>
<dbReference type="GO" id="GO:0006364">
    <property type="term" value="P:rRNA processing"/>
    <property type="evidence" value="ECO:0007669"/>
    <property type="project" value="UniProtKB-KW"/>
</dbReference>
<accession>A0A5B7ZQD1</accession>
<reference evidence="6 7" key="1">
    <citation type="submission" date="2019-06" db="EMBL/GenBank/DDBJ databases">
        <title>Thermomonas aquatica sp. nov., isolated from an industrial wastewater treatment plant.</title>
        <authorList>
            <person name="Jeon J.H."/>
            <person name="Park D.-S."/>
        </authorList>
    </citation>
    <scope>NUCLEOTIDE SEQUENCE [LARGE SCALE GENOMIC DNA]</scope>
    <source>
        <strain evidence="6 7">SY21</strain>
    </source>
</reference>
<dbReference type="EC" id="5.4.99.-" evidence="4"/>
<dbReference type="GO" id="GO:0009982">
    <property type="term" value="F:pseudouridine synthase activity"/>
    <property type="evidence" value="ECO:0007669"/>
    <property type="project" value="InterPro"/>
</dbReference>
<dbReference type="PANTHER" id="PTHR47683">
    <property type="entry name" value="PSEUDOURIDINE SYNTHASE FAMILY PROTEIN-RELATED"/>
    <property type="match status" value="1"/>
</dbReference>
<keyword evidence="3 4" id="KW-0413">Isomerase</keyword>
<protein>
    <recommendedName>
        <fullName evidence="4">Pseudouridine synthase</fullName>
        <ecNumber evidence="4">5.4.99.-</ecNumber>
    </recommendedName>
</protein>
<evidence type="ECO:0000256" key="3">
    <source>
        <dbReference type="ARBA" id="ARBA00023235"/>
    </source>
</evidence>
<dbReference type="Gene3D" id="3.30.70.580">
    <property type="entry name" value="Pseudouridine synthase I, catalytic domain, N-terminal subdomain"/>
    <property type="match status" value="1"/>
</dbReference>
<dbReference type="PROSITE" id="PS01149">
    <property type="entry name" value="PSI_RSU"/>
    <property type="match status" value="1"/>
</dbReference>
<dbReference type="GO" id="GO:0003723">
    <property type="term" value="F:RNA binding"/>
    <property type="evidence" value="ECO:0007669"/>
    <property type="project" value="InterPro"/>
</dbReference>
<dbReference type="PANTHER" id="PTHR47683:SF2">
    <property type="entry name" value="RNA-BINDING S4 DOMAIN-CONTAINING PROTEIN"/>
    <property type="match status" value="1"/>
</dbReference>
<comment type="similarity">
    <text evidence="1 4">Belongs to the pseudouridine synthase RsuA family.</text>
</comment>
<dbReference type="InterPro" id="IPR006145">
    <property type="entry name" value="PsdUridine_synth_RsuA/RluA"/>
</dbReference>
<evidence type="ECO:0000259" key="5">
    <source>
        <dbReference type="Pfam" id="PF00849"/>
    </source>
</evidence>
<dbReference type="Proteomes" id="UP000308149">
    <property type="component" value="Chromosome"/>
</dbReference>
<feature type="domain" description="Pseudouridine synthase RsuA/RluA-like" evidence="5">
    <location>
        <begin position="2"/>
        <end position="148"/>
    </location>
</feature>
<dbReference type="NCBIfam" id="TIGR00093">
    <property type="entry name" value="pseudouridine synthase"/>
    <property type="match status" value="1"/>
</dbReference>
<dbReference type="OrthoDB" id="9807213at2"/>
<dbReference type="Gene3D" id="3.30.70.1560">
    <property type="entry name" value="Alpha-L RNA-binding motif"/>
    <property type="match status" value="1"/>
</dbReference>
<evidence type="ECO:0000313" key="7">
    <source>
        <dbReference type="Proteomes" id="UP000308149"/>
    </source>
</evidence>
<dbReference type="Pfam" id="PF00849">
    <property type="entry name" value="PseudoU_synth_2"/>
    <property type="match status" value="1"/>
</dbReference>
<dbReference type="InterPro" id="IPR042092">
    <property type="entry name" value="PsdUridine_s_RsuA/RluB/E/F_cat"/>
</dbReference>
<evidence type="ECO:0000256" key="1">
    <source>
        <dbReference type="ARBA" id="ARBA00008348"/>
    </source>
</evidence>
<evidence type="ECO:0000256" key="4">
    <source>
        <dbReference type="RuleBase" id="RU003887"/>
    </source>
</evidence>
<sequence length="178" mass="19890">MLIAFNKPYGVLCQFTDRSTPPRPTLAQFGLPAGVYPAGRLDFDSEGLLLLTDDGALAHRLTDPKHKQPKTYWVQVEGEPRDEQLRALRDGVMLNDGPTLPAQASRIDAPALWPRDPPVRFRKTVPDAWLELAMREGRNRQVRRMTAAVGLPTLRLVRVAIGAHRLDGLTPGHWRECG</sequence>
<dbReference type="InterPro" id="IPR000748">
    <property type="entry name" value="PsdUridine_synth_RsuA/RluB/E/F"/>
</dbReference>
<dbReference type="KEGG" id="thes:FHQ07_08685"/>
<evidence type="ECO:0000256" key="2">
    <source>
        <dbReference type="ARBA" id="ARBA00022552"/>
    </source>
</evidence>